<organism evidence="1 2">
    <name type="scientific">Danionella cerebrum</name>
    <dbReference type="NCBI Taxonomy" id="2873325"/>
    <lineage>
        <taxon>Eukaryota</taxon>
        <taxon>Metazoa</taxon>
        <taxon>Chordata</taxon>
        <taxon>Craniata</taxon>
        <taxon>Vertebrata</taxon>
        <taxon>Euteleostomi</taxon>
        <taxon>Actinopterygii</taxon>
        <taxon>Neopterygii</taxon>
        <taxon>Teleostei</taxon>
        <taxon>Ostariophysi</taxon>
        <taxon>Cypriniformes</taxon>
        <taxon>Danionidae</taxon>
        <taxon>Danioninae</taxon>
        <taxon>Danionella</taxon>
    </lineage>
</organism>
<evidence type="ECO:0000313" key="2">
    <source>
        <dbReference type="Proteomes" id="UP000316079"/>
    </source>
</evidence>
<dbReference type="Proteomes" id="UP000316079">
    <property type="component" value="Unassembled WGS sequence"/>
</dbReference>
<reference evidence="1 2" key="1">
    <citation type="journal article" date="2019" name="Sci. Data">
        <title>Hybrid genome assembly and annotation of Danionella translucida.</title>
        <authorList>
            <person name="Kadobianskyi M."/>
            <person name="Schulze L."/>
            <person name="Schuelke M."/>
            <person name="Judkewitz B."/>
        </authorList>
    </citation>
    <scope>NUCLEOTIDE SEQUENCE [LARGE SCALE GENOMIC DNA]</scope>
    <source>
        <strain evidence="1 2">Bolton</strain>
    </source>
</reference>
<comment type="caution">
    <text evidence="1">The sequence shown here is derived from an EMBL/GenBank/DDBJ whole genome shotgun (WGS) entry which is preliminary data.</text>
</comment>
<keyword evidence="2" id="KW-1185">Reference proteome</keyword>
<accession>A0A553MRV0</accession>
<dbReference type="AlphaFoldDB" id="A0A553MRV0"/>
<name>A0A553MRV0_9TELE</name>
<evidence type="ECO:0000313" key="1">
    <source>
        <dbReference type="EMBL" id="TRY55912.1"/>
    </source>
</evidence>
<dbReference type="EMBL" id="SRMA01027303">
    <property type="protein sequence ID" value="TRY55912.1"/>
    <property type="molecule type" value="Genomic_DNA"/>
</dbReference>
<proteinExistence type="predicted"/>
<gene>
    <name evidence="1" type="ORF">DNTS_001748</name>
</gene>
<sequence>MLLFSTAGLLRIKHLHPLLLQRGKEIPGALGDQKETTCVFEKSFIIKNSLPPAGNHMKQQKSSLEPTQRIREDLEQLTAGEHEHRANTKLEELLWVKPRSQQDS</sequence>
<protein>
    <submittedName>
        <fullName evidence="1">Uncharacterized protein</fullName>
    </submittedName>
</protein>